<keyword evidence="3 6" id="KW-0812">Transmembrane</keyword>
<dbReference type="Pfam" id="PF00528">
    <property type="entry name" value="BPD_transp_1"/>
    <property type="match status" value="1"/>
</dbReference>
<dbReference type="Proteomes" id="UP001218246">
    <property type="component" value="Unassembled WGS sequence"/>
</dbReference>
<feature type="transmembrane region" description="Helical" evidence="6">
    <location>
        <begin position="82"/>
        <end position="109"/>
    </location>
</feature>
<gene>
    <name evidence="8" type="ORF">P6P90_08800</name>
</gene>
<organism evidence="8 9">
    <name type="scientific">Ectobacillus antri</name>
    <dbReference type="NCBI Taxonomy" id="2486280"/>
    <lineage>
        <taxon>Bacteria</taxon>
        <taxon>Bacillati</taxon>
        <taxon>Bacillota</taxon>
        <taxon>Bacilli</taxon>
        <taxon>Bacillales</taxon>
        <taxon>Bacillaceae</taxon>
        <taxon>Ectobacillus</taxon>
    </lineage>
</organism>
<name>A0ABT6H5X4_9BACI</name>
<evidence type="ECO:0000259" key="7">
    <source>
        <dbReference type="Pfam" id="PF00528"/>
    </source>
</evidence>
<evidence type="ECO:0000256" key="4">
    <source>
        <dbReference type="ARBA" id="ARBA00022989"/>
    </source>
</evidence>
<evidence type="ECO:0000256" key="5">
    <source>
        <dbReference type="ARBA" id="ARBA00023136"/>
    </source>
</evidence>
<dbReference type="RefSeq" id="WP_164464174.1">
    <property type="nucleotide sequence ID" value="NZ_JARRRY010000005.1"/>
</dbReference>
<comment type="caution">
    <text evidence="8">The sequence shown here is derived from an EMBL/GenBank/DDBJ whole genome shotgun (WGS) entry which is preliminary data.</text>
</comment>
<dbReference type="CDD" id="cd06261">
    <property type="entry name" value="TM_PBP2"/>
    <property type="match status" value="1"/>
</dbReference>
<comment type="subcellular location">
    <subcellularLocation>
        <location evidence="1">Membrane</location>
        <topology evidence="1">Multi-pass membrane protein</topology>
    </subcellularLocation>
</comment>
<feature type="transmembrane region" description="Helical" evidence="6">
    <location>
        <begin position="153"/>
        <end position="176"/>
    </location>
</feature>
<keyword evidence="2" id="KW-0813">Transport</keyword>
<evidence type="ECO:0000256" key="1">
    <source>
        <dbReference type="ARBA" id="ARBA00004141"/>
    </source>
</evidence>
<keyword evidence="5 6" id="KW-0472">Membrane</keyword>
<keyword evidence="9" id="KW-1185">Reference proteome</keyword>
<dbReference type="SUPFAM" id="SSF161098">
    <property type="entry name" value="MetI-like"/>
    <property type="match status" value="1"/>
</dbReference>
<dbReference type="EMBL" id="JARULN010000006">
    <property type="protein sequence ID" value="MDG5754070.1"/>
    <property type="molecule type" value="Genomic_DNA"/>
</dbReference>
<evidence type="ECO:0000256" key="6">
    <source>
        <dbReference type="SAM" id="Phobius"/>
    </source>
</evidence>
<sequence length="343" mass="38686">MMTHLMASKRVWIGMMFLALLLSASLSYPLYEKHLPQPDRFLYNEKQELIAKAPYTPLQAPPFGSDRLGVPLLYKILEGAKYTIGFAIFVSVFRIIFGAATGILLSMYAKRLKGITKGISQSFYNIPTIFMAYILIVPVYITLGINDPVPPTQWIIILFQLSVAVGVALPALTVFIMNEVDEHSKQEYIISAQLMGGSKWYIIRTHIRLFLKDKLFILFMQHVVQSMILFAHLGLLQCFIGGTRDVEMDFGEYKSVSLTSEWSGLIGIDRYEYNLAPWIVLGPMFAFAITIFFLNLIAAGVKDAMEKRVIVITKSIKQPKTPYKKHEAFQFAAASVQSKTADS</sequence>
<feature type="transmembrane region" description="Helical" evidence="6">
    <location>
        <begin position="121"/>
        <end position="141"/>
    </location>
</feature>
<feature type="transmembrane region" description="Helical" evidence="6">
    <location>
        <begin position="275"/>
        <end position="298"/>
    </location>
</feature>
<dbReference type="InterPro" id="IPR035906">
    <property type="entry name" value="MetI-like_sf"/>
</dbReference>
<dbReference type="PANTHER" id="PTHR43839">
    <property type="entry name" value="OPPC IN A BINDING PROTEIN-DEPENDENT TRANSPORT SYSTEM"/>
    <property type="match status" value="1"/>
</dbReference>
<feature type="transmembrane region" description="Helical" evidence="6">
    <location>
        <begin position="215"/>
        <end position="235"/>
    </location>
</feature>
<accession>A0ABT6H5X4</accession>
<keyword evidence="4 6" id="KW-1133">Transmembrane helix</keyword>
<dbReference type="InterPro" id="IPR000515">
    <property type="entry name" value="MetI-like"/>
</dbReference>
<reference evidence="8 9" key="1">
    <citation type="submission" date="2023-04" db="EMBL/GenBank/DDBJ databases">
        <title>Ectobacillus antri isolated from activated sludge.</title>
        <authorList>
            <person name="Yan P."/>
            <person name="Liu X."/>
        </authorList>
    </citation>
    <scope>NUCLEOTIDE SEQUENCE [LARGE SCALE GENOMIC DNA]</scope>
    <source>
        <strain evidence="8 9">C18H</strain>
    </source>
</reference>
<proteinExistence type="predicted"/>
<evidence type="ECO:0000313" key="8">
    <source>
        <dbReference type="EMBL" id="MDG5754070.1"/>
    </source>
</evidence>
<dbReference type="PANTHER" id="PTHR43839:SF3">
    <property type="entry name" value="OLIGOPEPTIDE ABC TRANSPORTER, PERMEASE PROTEIN"/>
    <property type="match status" value="1"/>
</dbReference>
<dbReference type="Gene3D" id="1.10.3720.10">
    <property type="entry name" value="MetI-like"/>
    <property type="match status" value="1"/>
</dbReference>
<evidence type="ECO:0000256" key="3">
    <source>
        <dbReference type="ARBA" id="ARBA00022692"/>
    </source>
</evidence>
<evidence type="ECO:0000313" key="9">
    <source>
        <dbReference type="Proteomes" id="UP001218246"/>
    </source>
</evidence>
<evidence type="ECO:0000256" key="2">
    <source>
        <dbReference type="ARBA" id="ARBA00022448"/>
    </source>
</evidence>
<feature type="domain" description="ABC transmembrane type-1" evidence="7">
    <location>
        <begin position="99"/>
        <end position="310"/>
    </location>
</feature>
<protein>
    <submittedName>
        <fullName evidence="8">ABC transporter permease subunit</fullName>
    </submittedName>
</protein>